<evidence type="ECO:0000313" key="4">
    <source>
        <dbReference type="EMBL" id="PWU90463.1"/>
    </source>
</evidence>
<dbReference type="VEuPathDB" id="TriTrypDB:TcBrA4_0141720"/>
<sequence length="920" mass="97236">MLSRVAAVMAPRTHNRRCVTGSSGRRREGRESERQRPNMSRRVINSAVLLLIVVIIFCSTCVGAQADEDLSVDPKYKLEDITDGNLKLFGIPGLLKVGSDVFAVAEVQCKKKDKEGTFTGIASQLLTIEDDNTPEKALKDARVIQVLEEGASTEAKKVDVSRPTAVVDGGDIYMIVGKYSGNAGGQESAAAQSGLLLVKGTVSGEESNKQIDWKDTNAVPKTAFGEHDSSMQLIGSGGSGVKLKDATLVFPVEGTKKDGTEEDEKTKTVSLVLYLQDTKSWKLSKGMSADGCSDPSVVEREKDKLMMMTACDDGRRRVYESGDKGNTWTEALGTLSRVWSNKHEGSEKAVGSGFITATIDGDDDKNVMLVTLPVYAKDNNIVKGELHLWLTDNTHIVDIGPISGDDEDVAASALLYKSGTDDNKNEKLIALYEEKKGSGESSNSLFSVRLTEQLQRVKDVLATWKKVDEHVSGLCPSESPSPDSACSTKITAGLVGFLSGNFSENTWKDEYLGVNATVKGKKEGAPAEKAGATRTSDGVKFTGRGAWAEWPVGKQGENQLYHFANYNFTLVATVSIDGEPKEGDTSIPVVGAKMNDDDKNPVLLGLSYNKKEKKWILLCGGKPTEVQKRIEGQEKTQQVTIVLQNGNHSTAYADGQRVGDVPCELESKEDKKISHFYIGGDGSNTGSRDGVSVTVSNVLLYNRPLDGSEITALNTIKPPITPPKDPNAQKIVVPSFGGTPHAGQEPLNGGEGADGLGVPEAASIASTSSGSGQTVQQLASETSPDGNADVDGAPSSSGNPTVGEGNADTIQGDGRHTPSVGDTPATADTNVLTAETVGHDGAALTTEVSMSSGADGETAGGTDGQEEEIHPQDRDVNATALSSSLGNLSQGTNADAGTVSGRRVLPPLLLLLGLWGFAAL</sequence>
<feature type="compositionally biased region" description="Low complexity" evidence="1">
    <location>
        <begin position="761"/>
        <end position="777"/>
    </location>
</feature>
<evidence type="ECO:0000259" key="2">
    <source>
        <dbReference type="Pfam" id="PF13859"/>
    </source>
</evidence>
<dbReference type="Pfam" id="PF11052">
    <property type="entry name" value="Tr-sialidase_C"/>
    <property type="match status" value="1"/>
</dbReference>
<dbReference type="EMBL" id="PRFA01000050">
    <property type="protein sequence ID" value="PWU90463.1"/>
    <property type="molecule type" value="Genomic_DNA"/>
</dbReference>
<dbReference type="Gene3D" id="2.60.120.200">
    <property type="match status" value="1"/>
</dbReference>
<dbReference type="CDD" id="cd15482">
    <property type="entry name" value="Sialidase_non-viral"/>
    <property type="match status" value="1"/>
</dbReference>
<dbReference type="Gene3D" id="2.120.10.10">
    <property type="match status" value="1"/>
</dbReference>
<dbReference type="VEuPathDB" id="TriTrypDB:ECC02_007157"/>
<dbReference type="InterPro" id="IPR055239">
    <property type="entry name" value="TS_C"/>
</dbReference>
<dbReference type="VEuPathDB" id="TriTrypDB:BCY84_08905"/>
<feature type="region of interest" description="Disordered" evidence="1">
    <location>
        <begin position="716"/>
        <end position="826"/>
    </location>
</feature>
<accession>A0A2V2V817</accession>
<dbReference type="InterPro" id="IPR036278">
    <property type="entry name" value="Sialidase_sf"/>
</dbReference>
<dbReference type="VEuPathDB" id="TriTrypDB:TcCLB.506409.170"/>
<feature type="region of interest" description="Disordered" evidence="1">
    <location>
        <begin position="848"/>
        <end position="871"/>
    </location>
</feature>
<organism evidence="4 5">
    <name type="scientific">Trypanosoma cruzi</name>
    <dbReference type="NCBI Taxonomy" id="5693"/>
    <lineage>
        <taxon>Eukaryota</taxon>
        <taxon>Discoba</taxon>
        <taxon>Euglenozoa</taxon>
        <taxon>Kinetoplastea</taxon>
        <taxon>Metakinetoplastina</taxon>
        <taxon>Trypanosomatida</taxon>
        <taxon>Trypanosomatidae</taxon>
        <taxon>Trypanosoma</taxon>
        <taxon>Schizotrypanum</taxon>
    </lineage>
</organism>
<dbReference type="VEuPathDB" id="TriTrypDB:TcCLB.508761.110"/>
<evidence type="ECO:0000259" key="3">
    <source>
        <dbReference type="Pfam" id="PF22925"/>
    </source>
</evidence>
<dbReference type="PRINTS" id="PR01803">
    <property type="entry name" value="TCSIALIDASE"/>
</dbReference>
<dbReference type="VEuPathDB" id="TriTrypDB:Tc_MARK_7401"/>
<proteinExistence type="predicted"/>
<dbReference type="AlphaFoldDB" id="A0A2V2V817"/>
<protein>
    <submittedName>
        <fullName evidence="4">Putative trans-sialidase, Group VI</fullName>
    </submittedName>
</protein>
<feature type="region of interest" description="Disordered" evidence="1">
    <location>
        <begin position="16"/>
        <end position="38"/>
    </location>
</feature>
<dbReference type="InterPro" id="IPR013320">
    <property type="entry name" value="ConA-like_dom_sf"/>
</dbReference>
<dbReference type="VEuPathDB" id="TriTrypDB:Tc_MARK_7037"/>
<feature type="compositionally biased region" description="Basic and acidic residues" evidence="1">
    <location>
        <begin position="25"/>
        <end position="36"/>
    </location>
</feature>
<dbReference type="VEuPathDB" id="TriTrypDB:TcCL_ESM07813"/>
<dbReference type="VEuPathDB" id="TriTrypDB:Tc_MARK_7444"/>
<dbReference type="VEuPathDB" id="TriTrypDB:TcCLB.506279.10"/>
<comment type="caution">
    <text evidence="4">The sequence shown here is derived from an EMBL/GenBank/DDBJ whole genome shotgun (WGS) entry which is preliminary data.</text>
</comment>
<dbReference type="Pfam" id="PF22925">
    <property type="entry name" value="TS_C"/>
    <property type="match status" value="1"/>
</dbReference>
<dbReference type="VEuPathDB" id="TriTrypDB:C3747_4g273"/>
<dbReference type="VEuPathDB" id="TriTrypDB:TcG_12099"/>
<dbReference type="VEuPathDB" id="TriTrypDB:C4B63_50g176"/>
<evidence type="ECO:0000256" key="1">
    <source>
        <dbReference type="SAM" id="MobiDB-lite"/>
    </source>
</evidence>
<gene>
    <name evidence="4" type="ORF">C4B63_50g176</name>
</gene>
<dbReference type="InterPro" id="IPR021287">
    <property type="entry name" value="Trans-sialidase_CS"/>
</dbReference>
<reference evidence="4 5" key="1">
    <citation type="journal article" date="2018" name="Microb. Genom.">
        <title>Expanding an expanded genome: long-read sequencing of Trypanosoma cruzi.</title>
        <authorList>
            <person name="Berna L."/>
            <person name="Rodriguez M."/>
            <person name="Chiribao M.L."/>
            <person name="Parodi-Talice A."/>
            <person name="Pita S."/>
            <person name="Rijo G."/>
            <person name="Alvarez-Valin F."/>
            <person name="Robello C."/>
        </authorList>
    </citation>
    <scope>NUCLEOTIDE SEQUENCE [LARGE SCALE GENOMIC DNA]</scope>
    <source>
        <strain evidence="4 5">Dm28c</strain>
    </source>
</reference>
<dbReference type="InterPro" id="IPR008377">
    <property type="entry name" value="Sialidase_trypan"/>
</dbReference>
<feature type="domain" description="Sialidase" evidence="2">
    <location>
        <begin position="91"/>
        <end position="433"/>
    </location>
</feature>
<dbReference type="Pfam" id="PF13859">
    <property type="entry name" value="BNR_3"/>
    <property type="match status" value="1"/>
</dbReference>
<dbReference type="Proteomes" id="UP000246121">
    <property type="component" value="Unassembled WGS sequence"/>
</dbReference>
<evidence type="ECO:0000313" key="5">
    <source>
        <dbReference type="Proteomes" id="UP000246121"/>
    </source>
</evidence>
<dbReference type="VEuPathDB" id="TriTrypDB:TCDM_12474"/>
<dbReference type="InterPro" id="IPR011040">
    <property type="entry name" value="Sialidase"/>
</dbReference>
<dbReference type="GO" id="GO:0004308">
    <property type="term" value="F:exo-alpha-sialidase activity"/>
    <property type="evidence" value="ECO:0007669"/>
    <property type="project" value="InterPro"/>
</dbReference>
<name>A0A2V2V817_TRYCR</name>
<dbReference type="SUPFAM" id="SSF50939">
    <property type="entry name" value="Sialidases"/>
    <property type="match status" value="1"/>
</dbReference>
<dbReference type="SUPFAM" id="SSF49899">
    <property type="entry name" value="Concanavalin A-like lectins/glucanases"/>
    <property type="match status" value="1"/>
</dbReference>
<dbReference type="VEuPathDB" id="TriTrypDB:TCSYLVIO_002218"/>
<feature type="domain" description="Trans-sialidase C-terminal" evidence="3">
    <location>
        <begin position="490"/>
        <end position="706"/>
    </location>
</feature>